<feature type="region of interest" description="Disordered" evidence="5">
    <location>
        <begin position="285"/>
        <end position="305"/>
    </location>
</feature>
<dbReference type="Pfam" id="PF01363">
    <property type="entry name" value="FYVE"/>
    <property type="match status" value="1"/>
</dbReference>
<dbReference type="AlphaFoldDB" id="A0A0L0S845"/>
<keyword evidence="8" id="KW-1185">Reference proteome</keyword>
<dbReference type="GO" id="GO:0008270">
    <property type="term" value="F:zinc ion binding"/>
    <property type="evidence" value="ECO:0007669"/>
    <property type="project" value="UniProtKB-KW"/>
</dbReference>
<evidence type="ECO:0000259" key="6">
    <source>
        <dbReference type="PROSITE" id="PS50178"/>
    </source>
</evidence>
<dbReference type="InterPro" id="IPR013083">
    <property type="entry name" value="Znf_RING/FYVE/PHD"/>
</dbReference>
<reference evidence="7 8" key="1">
    <citation type="submission" date="2009-11" db="EMBL/GenBank/DDBJ databases">
        <title>Annotation of Allomyces macrogynus ATCC 38327.</title>
        <authorList>
            <consortium name="The Broad Institute Genome Sequencing Platform"/>
            <person name="Russ C."/>
            <person name="Cuomo C."/>
            <person name="Burger G."/>
            <person name="Gray M.W."/>
            <person name="Holland P.W.H."/>
            <person name="King N."/>
            <person name="Lang F.B.F."/>
            <person name="Roger A.J."/>
            <person name="Ruiz-Trillo I."/>
            <person name="Young S.K."/>
            <person name="Zeng Q."/>
            <person name="Gargeya S."/>
            <person name="Fitzgerald M."/>
            <person name="Haas B."/>
            <person name="Abouelleil A."/>
            <person name="Alvarado L."/>
            <person name="Arachchi H.M."/>
            <person name="Berlin A."/>
            <person name="Chapman S.B."/>
            <person name="Gearin G."/>
            <person name="Goldberg J."/>
            <person name="Griggs A."/>
            <person name="Gujja S."/>
            <person name="Hansen M."/>
            <person name="Heiman D."/>
            <person name="Howarth C."/>
            <person name="Larimer J."/>
            <person name="Lui A."/>
            <person name="MacDonald P.J.P."/>
            <person name="McCowen C."/>
            <person name="Montmayeur A."/>
            <person name="Murphy C."/>
            <person name="Neiman D."/>
            <person name="Pearson M."/>
            <person name="Priest M."/>
            <person name="Roberts A."/>
            <person name="Saif S."/>
            <person name="Shea T."/>
            <person name="Sisk P."/>
            <person name="Stolte C."/>
            <person name="Sykes S."/>
            <person name="Wortman J."/>
            <person name="Nusbaum C."/>
            <person name="Birren B."/>
        </authorList>
    </citation>
    <scope>NUCLEOTIDE SEQUENCE [LARGE SCALE GENOMIC DNA]</scope>
    <source>
        <strain evidence="7 8">ATCC 38327</strain>
    </source>
</reference>
<evidence type="ECO:0000256" key="4">
    <source>
        <dbReference type="PROSITE-ProRule" id="PRU00091"/>
    </source>
</evidence>
<name>A0A0L0S845_ALLM3</name>
<dbReference type="OMA" id="HFEANHA"/>
<dbReference type="InterPro" id="IPR000306">
    <property type="entry name" value="Znf_FYVE"/>
</dbReference>
<evidence type="ECO:0000256" key="1">
    <source>
        <dbReference type="ARBA" id="ARBA00022723"/>
    </source>
</evidence>
<dbReference type="SUPFAM" id="SSF57903">
    <property type="entry name" value="FYVE/PHD zinc finger"/>
    <property type="match status" value="1"/>
</dbReference>
<dbReference type="eggNOG" id="KOG1842">
    <property type="taxonomic scope" value="Eukaryota"/>
</dbReference>
<keyword evidence="3" id="KW-0862">Zinc</keyword>
<dbReference type="Gene3D" id="3.30.40.10">
    <property type="entry name" value="Zinc/RING finger domain, C3HC4 (zinc finger)"/>
    <property type="match status" value="1"/>
</dbReference>
<dbReference type="PROSITE" id="PS50178">
    <property type="entry name" value="ZF_FYVE"/>
    <property type="match status" value="1"/>
</dbReference>
<feature type="domain" description="FYVE-type" evidence="6">
    <location>
        <begin position="66"/>
        <end position="123"/>
    </location>
</feature>
<sequence length="369" mass="40976">MDAPFPYRRRTKPFLRRRKTHTERLHLEKNRLQSRLRKLIEVNANPSLTAAQLKSAEQELVRWERDEDVLICSQCSTTFSFLVRKHHCRLCGRVVCGRCSSTSALDVESLRIRLCNACLHVLSARKRLRGETVPVAELYEEIANIKRHVHDTIPLLRETIDALEKYVRPCLSRSCATASELALTPVDPSPSSSAAVSSGFIVDDEARSKKMRALATTYKKDLEAMFAELTQLCQAASRLPTSTPMEAQLHGNLVRGTSDYVQSIMPALNRAATVLAAHARGLSTASSAPSAPASATPNGPSAEAAARAALEMHHETLIAQYTQLAYFVHEATQARRLDDVRTLSANQDELAQEIVRVETELYGQSTFRA</sequence>
<dbReference type="OrthoDB" id="166134at2759"/>
<evidence type="ECO:0000256" key="3">
    <source>
        <dbReference type="ARBA" id="ARBA00022833"/>
    </source>
</evidence>
<dbReference type="InterPro" id="IPR036531">
    <property type="entry name" value="Rbsn_Rab-bd_sf"/>
</dbReference>
<dbReference type="VEuPathDB" id="FungiDB:AMAG_04224"/>
<keyword evidence="2 4" id="KW-0863">Zinc-finger</keyword>
<dbReference type="Gene3D" id="4.10.860.20">
    <property type="entry name" value="Rabenosyn, Rab binding domain"/>
    <property type="match status" value="1"/>
</dbReference>
<accession>A0A0L0S845</accession>
<dbReference type="Proteomes" id="UP000054350">
    <property type="component" value="Unassembled WGS sequence"/>
</dbReference>
<evidence type="ECO:0000256" key="5">
    <source>
        <dbReference type="SAM" id="MobiDB-lite"/>
    </source>
</evidence>
<dbReference type="SMART" id="SM00064">
    <property type="entry name" value="FYVE"/>
    <property type="match status" value="1"/>
</dbReference>
<reference evidence="8" key="2">
    <citation type="submission" date="2009-11" db="EMBL/GenBank/DDBJ databases">
        <title>The Genome Sequence of Allomyces macrogynus strain ATCC 38327.</title>
        <authorList>
            <consortium name="The Broad Institute Genome Sequencing Platform"/>
            <person name="Russ C."/>
            <person name="Cuomo C."/>
            <person name="Shea T."/>
            <person name="Young S.K."/>
            <person name="Zeng Q."/>
            <person name="Koehrsen M."/>
            <person name="Haas B."/>
            <person name="Borodovsky M."/>
            <person name="Guigo R."/>
            <person name="Alvarado L."/>
            <person name="Berlin A."/>
            <person name="Borenstein D."/>
            <person name="Chen Z."/>
            <person name="Engels R."/>
            <person name="Freedman E."/>
            <person name="Gellesch M."/>
            <person name="Goldberg J."/>
            <person name="Griggs A."/>
            <person name="Gujja S."/>
            <person name="Heiman D."/>
            <person name="Hepburn T."/>
            <person name="Howarth C."/>
            <person name="Jen D."/>
            <person name="Larson L."/>
            <person name="Lewis B."/>
            <person name="Mehta T."/>
            <person name="Park D."/>
            <person name="Pearson M."/>
            <person name="Roberts A."/>
            <person name="Saif S."/>
            <person name="Shenoy N."/>
            <person name="Sisk P."/>
            <person name="Stolte C."/>
            <person name="Sykes S."/>
            <person name="Walk T."/>
            <person name="White J."/>
            <person name="Yandava C."/>
            <person name="Burger G."/>
            <person name="Gray M.W."/>
            <person name="Holland P.W.H."/>
            <person name="King N."/>
            <person name="Lang F.B.F."/>
            <person name="Roger A.J."/>
            <person name="Ruiz-Trillo I."/>
            <person name="Lander E."/>
            <person name="Nusbaum C."/>
        </authorList>
    </citation>
    <scope>NUCLEOTIDE SEQUENCE [LARGE SCALE GENOMIC DNA]</scope>
    <source>
        <strain evidence="8">ATCC 38327</strain>
    </source>
</reference>
<gene>
    <name evidence="7" type="ORF">AMAG_04224</name>
</gene>
<evidence type="ECO:0000313" key="7">
    <source>
        <dbReference type="EMBL" id="KNE58667.1"/>
    </source>
</evidence>
<keyword evidence="1" id="KW-0479">Metal-binding</keyword>
<organism evidence="7 8">
    <name type="scientific">Allomyces macrogynus (strain ATCC 38327)</name>
    <name type="common">Allomyces javanicus var. macrogynus</name>
    <dbReference type="NCBI Taxonomy" id="578462"/>
    <lineage>
        <taxon>Eukaryota</taxon>
        <taxon>Fungi</taxon>
        <taxon>Fungi incertae sedis</taxon>
        <taxon>Blastocladiomycota</taxon>
        <taxon>Blastocladiomycetes</taxon>
        <taxon>Blastocladiales</taxon>
        <taxon>Blastocladiaceae</taxon>
        <taxon>Allomyces</taxon>
    </lineage>
</organism>
<dbReference type="InterPro" id="IPR011011">
    <property type="entry name" value="Znf_FYVE_PHD"/>
</dbReference>
<proteinExistence type="predicted"/>
<protein>
    <recommendedName>
        <fullName evidence="6">FYVE-type domain-containing protein</fullName>
    </recommendedName>
</protein>
<dbReference type="PANTHER" id="PTHR23164">
    <property type="entry name" value="EARLY ENDOSOME ANTIGEN 1"/>
    <property type="match status" value="1"/>
</dbReference>
<dbReference type="SUPFAM" id="SSF140125">
    <property type="entry name" value="Rabenosyn-5 Rab-binding domain-like"/>
    <property type="match status" value="1"/>
</dbReference>
<dbReference type="STRING" id="578462.A0A0L0S845"/>
<evidence type="ECO:0000256" key="2">
    <source>
        <dbReference type="ARBA" id="ARBA00022771"/>
    </source>
</evidence>
<evidence type="ECO:0000313" key="8">
    <source>
        <dbReference type="Proteomes" id="UP000054350"/>
    </source>
</evidence>
<dbReference type="Pfam" id="PF11464">
    <property type="entry name" value="Rbsn"/>
    <property type="match status" value="1"/>
</dbReference>
<dbReference type="InterPro" id="IPR021565">
    <property type="entry name" value="Rbsn_Rab-bd"/>
</dbReference>
<dbReference type="EMBL" id="GG745333">
    <property type="protein sequence ID" value="KNE58667.1"/>
    <property type="molecule type" value="Genomic_DNA"/>
</dbReference>
<dbReference type="InterPro" id="IPR017455">
    <property type="entry name" value="Znf_FYVE-rel"/>
</dbReference>